<accession>A0AAJ7W4F7</accession>
<feature type="transmembrane region" description="Helical" evidence="6">
    <location>
        <begin position="36"/>
        <end position="53"/>
    </location>
</feature>
<comment type="function">
    <text evidence="6">Gustatory receptor which mediates acceptance or avoidance behavior, depending on its substrates.</text>
</comment>
<comment type="subcellular location">
    <subcellularLocation>
        <location evidence="1 6">Cell membrane</location>
        <topology evidence="1 6">Multi-pass membrane protein</topology>
    </subcellularLocation>
</comment>
<feature type="transmembrane region" description="Helical" evidence="6">
    <location>
        <begin position="118"/>
        <end position="140"/>
    </location>
</feature>
<evidence type="ECO:0000256" key="5">
    <source>
        <dbReference type="ARBA" id="ARBA00023136"/>
    </source>
</evidence>
<feature type="transmembrane region" description="Helical" evidence="6">
    <location>
        <begin position="240"/>
        <end position="264"/>
    </location>
</feature>
<evidence type="ECO:0000256" key="2">
    <source>
        <dbReference type="ARBA" id="ARBA00022475"/>
    </source>
</evidence>
<evidence type="ECO:0000313" key="9">
    <source>
        <dbReference type="RefSeq" id="XP_024944031.1"/>
    </source>
</evidence>
<evidence type="ECO:0000256" key="1">
    <source>
        <dbReference type="ARBA" id="ARBA00004651"/>
    </source>
</evidence>
<keyword evidence="3 6" id="KW-0812">Transmembrane</keyword>
<keyword evidence="5 6" id="KW-0472">Membrane</keyword>
<keyword evidence="7" id="KW-1185">Reference proteome</keyword>
<feature type="transmembrane region" description="Helical" evidence="6">
    <location>
        <begin position="270"/>
        <end position="291"/>
    </location>
</feature>
<keyword evidence="4 6" id="KW-1133">Transmembrane helix</keyword>
<dbReference type="RefSeq" id="XP_024944031.1">
    <property type="nucleotide sequence ID" value="XM_025088263.1"/>
</dbReference>
<organism evidence="7 9">
    <name type="scientific">Cephus cinctus</name>
    <name type="common">Wheat stem sawfly</name>
    <dbReference type="NCBI Taxonomy" id="211228"/>
    <lineage>
        <taxon>Eukaryota</taxon>
        <taxon>Metazoa</taxon>
        <taxon>Ecdysozoa</taxon>
        <taxon>Arthropoda</taxon>
        <taxon>Hexapoda</taxon>
        <taxon>Insecta</taxon>
        <taxon>Pterygota</taxon>
        <taxon>Neoptera</taxon>
        <taxon>Endopterygota</taxon>
        <taxon>Hymenoptera</taxon>
        <taxon>Cephoidea</taxon>
        <taxon>Cephidae</taxon>
        <taxon>Cephus</taxon>
    </lineage>
</organism>
<evidence type="ECO:0000313" key="8">
    <source>
        <dbReference type="RefSeq" id="XP_015602043.1"/>
    </source>
</evidence>
<keyword evidence="2 6" id="KW-1003">Cell membrane</keyword>
<feature type="transmembrane region" description="Helical" evidence="6">
    <location>
        <begin position="339"/>
        <end position="362"/>
    </location>
</feature>
<dbReference type="GO" id="GO:0050909">
    <property type="term" value="P:sensory perception of taste"/>
    <property type="evidence" value="ECO:0007669"/>
    <property type="project" value="InterPro"/>
</dbReference>
<dbReference type="RefSeq" id="XP_015602043.1">
    <property type="nucleotide sequence ID" value="XM_015746557.2"/>
</dbReference>
<dbReference type="Pfam" id="PF08395">
    <property type="entry name" value="7tm_7"/>
    <property type="match status" value="1"/>
</dbReference>
<reference evidence="8 9" key="1">
    <citation type="submission" date="2025-04" db="UniProtKB">
        <authorList>
            <consortium name="RefSeq"/>
        </authorList>
    </citation>
    <scope>IDENTIFICATION</scope>
</reference>
<dbReference type="KEGG" id="ccin:107271011"/>
<evidence type="ECO:0000256" key="4">
    <source>
        <dbReference type="ARBA" id="ARBA00022989"/>
    </source>
</evidence>
<dbReference type="Proteomes" id="UP000694920">
    <property type="component" value="Unplaced"/>
</dbReference>
<comment type="similarity">
    <text evidence="6">Belongs to the insect chemoreceptor superfamily. Gustatory receptor (GR) family.</text>
</comment>
<evidence type="ECO:0000313" key="7">
    <source>
        <dbReference type="Proteomes" id="UP000694920"/>
    </source>
</evidence>
<feature type="transmembrane region" description="Helical" evidence="6">
    <location>
        <begin position="152"/>
        <end position="173"/>
    </location>
</feature>
<gene>
    <name evidence="8 9" type="primary">LOC107271011</name>
</gene>
<protein>
    <recommendedName>
        <fullName evidence="6">Gustatory receptor</fullName>
    </recommendedName>
</protein>
<proteinExistence type="inferred from homology"/>
<dbReference type="GO" id="GO:0007165">
    <property type="term" value="P:signal transduction"/>
    <property type="evidence" value="ECO:0007669"/>
    <property type="project" value="UniProtKB-KW"/>
</dbReference>
<dbReference type="AlphaFoldDB" id="A0AAJ7W4F7"/>
<dbReference type="GeneID" id="107271011"/>
<evidence type="ECO:0000256" key="3">
    <source>
        <dbReference type="ARBA" id="ARBA00022692"/>
    </source>
</evidence>
<keyword evidence="6" id="KW-0675">Receptor</keyword>
<dbReference type="GO" id="GO:0005886">
    <property type="term" value="C:plasma membrane"/>
    <property type="evidence" value="ECO:0007669"/>
    <property type="project" value="UniProtKB-SubCell"/>
</dbReference>
<name>A0AAJ7W4F7_CEPCN</name>
<feature type="transmembrane region" description="Helical" evidence="6">
    <location>
        <begin position="65"/>
        <end position="88"/>
    </location>
</feature>
<evidence type="ECO:0000256" key="6">
    <source>
        <dbReference type="RuleBase" id="RU363108"/>
    </source>
</evidence>
<sequence length="371" mass="42660">MFFRRISALLYLSRIFGSVPYKITSLDLQKSKWARAYSFSLILLYIILILFAYTDFHMPPDMRVLVIILHVLKFLSLIGDILMSIAMYGDFPVIFMEMNLFDNQINYRIPNLISIYSFIYPILLVTTPILFLICTFLQSYEKNVIDLRQPSIFSYLIINTVINASSMIFVVLMESMLSRFRHLHRLVQSDRCFSLTVGSTTLFGPGEEFSNDLGPRDIWKLYERLVATTEKINDHYSMQILFWISHASCSIICRCYIISTSALGNGRLNIITHVIGTLSQLLLVISISSVCHFTMLEANRIPVSLFSPKIWMRYHARGTMGDNSDVCMYFGLRKLKVKAGFGLVTLNLPAIILFISLTSTYLQFVLNENIE</sequence>
<keyword evidence="6" id="KW-0807">Transducer</keyword>
<dbReference type="InterPro" id="IPR013604">
    <property type="entry name" value="7TM_chemorcpt"/>
</dbReference>